<dbReference type="Proteomes" id="UP000024635">
    <property type="component" value="Unassembled WGS sequence"/>
</dbReference>
<protein>
    <submittedName>
        <fullName evidence="2">Uncharacterized protein</fullName>
    </submittedName>
</protein>
<gene>
    <name evidence="2" type="primary">Acey_s0378.g297</name>
    <name evidence="2" type="ORF">Y032_0378g297</name>
</gene>
<evidence type="ECO:0000256" key="1">
    <source>
        <dbReference type="SAM" id="MobiDB-lite"/>
    </source>
</evidence>
<keyword evidence="3" id="KW-1185">Reference proteome</keyword>
<dbReference type="EMBL" id="JARK01001714">
    <property type="protein sequence ID" value="EYB81622.1"/>
    <property type="molecule type" value="Genomic_DNA"/>
</dbReference>
<accession>A0A016RU61</accession>
<reference evidence="3" key="1">
    <citation type="journal article" date="2015" name="Nat. Genet.">
        <title>The genome and transcriptome of the zoonotic hookworm Ancylostoma ceylanicum identify infection-specific gene families.</title>
        <authorList>
            <person name="Schwarz E.M."/>
            <person name="Hu Y."/>
            <person name="Antoshechkin I."/>
            <person name="Miller M.M."/>
            <person name="Sternberg P.W."/>
            <person name="Aroian R.V."/>
        </authorList>
    </citation>
    <scope>NUCLEOTIDE SEQUENCE</scope>
    <source>
        <strain evidence="3">HY135</strain>
    </source>
</reference>
<comment type="caution">
    <text evidence="2">The sequence shown here is derived from an EMBL/GenBank/DDBJ whole genome shotgun (WGS) entry which is preliminary data.</text>
</comment>
<name>A0A016RU61_9BILA</name>
<proteinExistence type="predicted"/>
<evidence type="ECO:0000313" key="2">
    <source>
        <dbReference type="EMBL" id="EYB81622.1"/>
    </source>
</evidence>
<evidence type="ECO:0000313" key="3">
    <source>
        <dbReference type="Proteomes" id="UP000024635"/>
    </source>
</evidence>
<organism evidence="2 3">
    <name type="scientific">Ancylostoma ceylanicum</name>
    <dbReference type="NCBI Taxonomy" id="53326"/>
    <lineage>
        <taxon>Eukaryota</taxon>
        <taxon>Metazoa</taxon>
        <taxon>Ecdysozoa</taxon>
        <taxon>Nematoda</taxon>
        <taxon>Chromadorea</taxon>
        <taxon>Rhabditida</taxon>
        <taxon>Rhabditina</taxon>
        <taxon>Rhabditomorpha</taxon>
        <taxon>Strongyloidea</taxon>
        <taxon>Ancylostomatidae</taxon>
        <taxon>Ancylostomatinae</taxon>
        <taxon>Ancylostoma</taxon>
    </lineage>
</organism>
<sequence>MRTHAKSAYLFDRDYTMTCCHMCFFVSEKQIQEEQGERVLTSSSSGEGVNGLHLITRNNLGRKRLAFHKLINVQEQQSQTQSKEKQQATESDVPLEEASAQIEIKA</sequence>
<feature type="region of interest" description="Disordered" evidence="1">
    <location>
        <begin position="74"/>
        <end position="106"/>
    </location>
</feature>
<dbReference type="AlphaFoldDB" id="A0A016RU61"/>